<evidence type="ECO:0000256" key="1">
    <source>
        <dbReference type="ARBA" id="ARBA00022729"/>
    </source>
</evidence>
<accession>X1F0Z7</accession>
<dbReference type="Pfam" id="PF13517">
    <property type="entry name" value="FG-GAP_3"/>
    <property type="match status" value="1"/>
</dbReference>
<dbReference type="EMBL" id="BART01041086">
    <property type="protein sequence ID" value="GAH23054.1"/>
    <property type="molecule type" value="Genomic_DNA"/>
</dbReference>
<keyword evidence="1" id="KW-0732">Signal</keyword>
<dbReference type="Gene3D" id="2.130.10.130">
    <property type="entry name" value="Integrin alpha, N-terminal"/>
    <property type="match status" value="1"/>
</dbReference>
<feature type="non-terminal residue" evidence="2">
    <location>
        <position position="1"/>
    </location>
</feature>
<comment type="caution">
    <text evidence="2">The sequence shown here is derived from an EMBL/GenBank/DDBJ whole genome shotgun (WGS) entry which is preliminary data.</text>
</comment>
<dbReference type="PANTHER" id="PTHR46580">
    <property type="entry name" value="SENSOR KINASE-RELATED"/>
    <property type="match status" value="1"/>
</dbReference>
<protein>
    <recommendedName>
        <fullName evidence="3">ASPIC/UnbV domain-containing protein</fullName>
    </recommendedName>
</protein>
<dbReference type="SUPFAM" id="SSF69318">
    <property type="entry name" value="Integrin alpha N-terminal domain"/>
    <property type="match status" value="1"/>
</dbReference>
<dbReference type="InterPro" id="IPR028994">
    <property type="entry name" value="Integrin_alpha_N"/>
</dbReference>
<evidence type="ECO:0008006" key="3">
    <source>
        <dbReference type="Google" id="ProtNLM"/>
    </source>
</evidence>
<gene>
    <name evidence="2" type="ORF">S01H4_66379</name>
</gene>
<evidence type="ECO:0000313" key="2">
    <source>
        <dbReference type="EMBL" id="GAH23054.1"/>
    </source>
</evidence>
<organism evidence="2">
    <name type="scientific">marine sediment metagenome</name>
    <dbReference type="NCBI Taxonomy" id="412755"/>
    <lineage>
        <taxon>unclassified sequences</taxon>
        <taxon>metagenomes</taxon>
        <taxon>ecological metagenomes</taxon>
    </lineage>
</organism>
<name>X1F0Z7_9ZZZZ</name>
<proteinExistence type="predicted"/>
<sequence length="76" mass="8416">SWGDYDNDGDLDLFVANKANTNNSLYSNNGDGSFTKITIDGGRSFGGASWGDYNNDGYLDLFVTNGWLQNNFLYKN</sequence>
<dbReference type="InterPro" id="IPR013517">
    <property type="entry name" value="FG-GAP"/>
</dbReference>
<feature type="non-terminal residue" evidence="2">
    <location>
        <position position="76"/>
    </location>
</feature>
<dbReference type="AlphaFoldDB" id="X1F0Z7"/>
<reference evidence="2" key="1">
    <citation type="journal article" date="2014" name="Front. Microbiol.">
        <title>High frequency of phylogenetically diverse reductive dehalogenase-homologous genes in deep subseafloor sedimentary metagenomes.</title>
        <authorList>
            <person name="Kawai M."/>
            <person name="Futagami T."/>
            <person name="Toyoda A."/>
            <person name="Takaki Y."/>
            <person name="Nishi S."/>
            <person name="Hori S."/>
            <person name="Arai W."/>
            <person name="Tsubouchi T."/>
            <person name="Morono Y."/>
            <person name="Uchiyama I."/>
            <person name="Ito T."/>
            <person name="Fujiyama A."/>
            <person name="Inagaki F."/>
            <person name="Takami H."/>
        </authorList>
    </citation>
    <scope>NUCLEOTIDE SEQUENCE</scope>
    <source>
        <strain evidence="2">Expedition CK06-06</strain>
    </source>
</reference>